<dbReference type="RefSeq" id="WP_090246834.1">
    <property type="nucleotide sequence ID" value="NZ_FPAS01000001.1"/>
</dbReference>
<organism evidence="2 3">
    <name type="scientific">Lishizhenia tianjinensis</name>
    <dbReference type="NCBI Taxonomy" id="477690"/>
    <lineage>
        <taxon>Bacteria</taxon>
        <taxon>Pseudomonadati</taxon>
        <taxon>Bacteroidota</taxon>
        <taxon>Flavobacteriia</taxon>
        <taxon>Flavobacteriales</taxon>
        <taxon>Crocinitomicaceae</taxon>
        <taxon>Lishizhenia</taxon>
    </lineage>
</organism>
<dbReference type="Gene3D" id="3.90.870.10">
    <property type="entry name" value="DHBP synthase"/>
    <property type="match status" value="1"/>
</dbReference>
<dbReference type="Proteomes" id="UP000236454">
    <property type="component" value="Unassembled WGS sequence"/>
</dbReference>
<dbReference type="SUPFAM" id="SSF55821">
    <property type="entry name" value="YrdC/RibB"/>
    <property type="match status" value="1"/>
</dbReference>
<evidence type="ECO:0000259" key="1">
    <source>
        <dbReference type="PROSITE" id="PS51163"/>
    </source>
</evidence>
<dbReference type="InterPro" id="IPR006070">
    <property type="entry name" value="Sua5-like_dom"/>
</dbReference>
<dbReference type="Pfam" id="PF01300">
    <property type="entry name" value="Sua5_yciO_yrdC"/>
    <property type="match status" value="1"/>
</dbReference>
<protein>
    <submittedName>
        <fullName evidence="2">tRNA threonylcarbamoyl adenosine modification protein, Sua5/YciO/YrdC/YwlC family</fullName>
    </submittedName>
</protein>
<dbReference type="OrthoDB" id="9814580at2"/>
<name>A0A1I6YIH9_9FLAO</name>
<dbReference type="PROSITE" id="PS51163">
    <property type="entry name" value="YRDC"/>
    <property type="match status" value="1"/>
</dbReference>
<dbReference type="PANTHER" id="PTHR42828">
    <property type="entry name" value="DHBP SYNTHASE RIBB-LIKE ALPHA/BETA DOMAIN-CONTAINING PROTEIN"/>
    <property type="match status" value="1"/>
</dbReference>
<dbReference type="AlphaFoldDB" id="A0A1I6YIH9"/>
<gene>
    <name evidence="2" type="ORF">SAMN05216474_0911</name>
</gene>
<reference evidence="2 3" key="1">
    <citation type="submission" date="2016-10" db="EMBL/GenBank/DDBJ databases">
        <authorList>
            <person name="de Groot N.N."/>
        </authorList>
    </citation>
    <scope>NUCLEOTIDE SEQUENCE [LARGE SCALE GENOMIC DNA]</scope>
    <source>
        <strain evidence="2 3">CGMCC 1.7005</strain>
    </source>
</reference>
<keyword evidence="3" id="KW-1185">Reference proteome</keyword>
<accession>A0A1I6YIH9</accession>
<evidence type="ECO:0000313" key="3">
    <source>
        <dbReference type="Proteomes" id="UP000236454"/>
    </source>
</evidence>
<dbReference type="NCBIfam" id="TIGR00057">
    <property type="entry name" value="L-threonylcarbamoyladenylate synthase"/>
    <property type="match status" value="1"/>
</dbReference>
<evidence type="ECO:0000313" key="2">
    <source>
        <dbReference type="EMBL" id="SFT50084.1"/>
    </source>
</evidence>
<feature type="domain" description="YrdC-like" evidence="1">
    <location>
        <begin position="12"/>
        <end position="201"/>
    </location>
</feature>
<dbReference type="GO" id="GO:0003725">
    <property type="term" value="F:double-stranded RNA binding"/>
    <property type="evidence" value="ECO:0007669"/>
    <property type="project" value="InterPro"/>
</dbReference>
<dbReference type="InterPro" id="IPR052532">
    <property type="entry name" value="SUA5_domain"/>
</dbReference>
<sequence>MLIEINPYNIDQRIIKDCVNKLRQGEVIIYPTDSVYAMGCDLESKKGLEKLADFKNVKLKKSQFSIICSDLSDVSNYVKQIDRPTFKLLKSSLPGPFTFVMNATNDVSRLFGTNRKEIGIRIPNNEIILAIVKELGNPIATTSLHDDDDVLMEYFTDPYEIYQRWDDKVDYIIDGGLGKLEATTVVDCTGDSPEILRQGAGEITI</sequence>
<dbReference type="InterPro" id="IPR017945">
    <property type="entry name" value="DHBP_synth_RibB-like_a/b_dom"/>
</dbReference>
<dbReference type="STRING" id="477690.SAMN05216474_0911"/>
<proteinExistence type="predicted"/>
<dbReference type="PANTHER" id="PTHR42828:SF3">
    <property type="entry name" value="THREONYLCARBAMOYL-AMP SYNTHASE"/>
    <property type="match status" value="1"/>
</dbReference>
<dbReference type="EMBL" id="FPAS01000001">
    <property type="protein sequence ID" value="SFT50084.1"/>
    <property type="molecule type" value="Genomic_DNA"/>
</dbReference>